<dbReference type="GO" id="GO:0003899">
    <property type="term" value="F:DNA-directed RNA polymerase activity"/>
    <property type="evidence" value="ECO:0007669"/>
    <property type="project" value="UniProtKB-UniRule"/>
</dbReference>
<keyword evidence="7 11" id="KW-0804">Transcription</keyword>
<proteinExistence type="inferred from homology"/>
<dbReference type="InterPro" id="IPR011263">
    <property type="entry name" value="DNA-dir_RNA_pol_RpoA/D/Rpb3"/>
</dbReference>
<sequence length="332" mass="36961">MIRGIERMALKEILESIRHPHRVTFEARDLTPNYGKFVAQPFERGYATTIGNALRRVLLSSIPGYAITAIKIDGVTNEFENVPGMKEDTIVMIMHLKNVVVALPENVDAKTIHIKKEGPCTVTAADFASADADVSVFNPEHHIATIAEGYTFEMDVQIESGYNYVPAEVNMELLEDVNAIAIDAIYSPIVSVKFAVDDVRVGQRINYYGKLTLEIETKGNIAPEKALSWAAKLLRDNLTPFMLPEEANGDDEKIEETPKDSVLDSLKDKHVEEVEFSVRTANFLISSDLKTLDKVALKTDADLLRLIGANEMIIEEIKEKLAEYNAHLGMRG</sequence>
<dbReference type="SUPFAM" id="SSF47789">
    <property type="entry name" value="C-terminal domain of RNA polymerase alpha subunit"/>
    <property type="match status" value="1"/>
</dbReference>
<dbReference type="EC" id="2.7.7.6" evidence="2 11"/>
<evidence type="ECO:0000256" key="11">
    <source>
        <dbReference type="HAMAP-Rule" id="MF_00059"/>
    </source>
</evidence>
<feature type="domain" description="DNA-directed RNA polymerase RpoA/D/Rpb3-type" evidence="12">
    <location>
        <begin position="34"/>
        <end position="244"/>
    </location>
</feature>
<dbReference type="Pfam" id="PF01000">
    <property type="entry name" value="RNA_pol_A_bac"/>
    <property type="match status" value="1"/>
</dbReference>
<dbReference type="SUPFAM" id="SSF56553">
    <property type="entry name" value="Insert subdomain of RNA polymerase alpha subunit"/>
    <property type="match status" value="1"/>
</dbReference>
<dbReference type="InterPro" id="IPR036603">
    <property type="entry name" value="RBP11-like"/>
</dbReference>
<evidence type="ECO:0000259" key="12">
    <source>
        <dbReference type="SMART" id="SM00662"/>
    </source>
</evidence>
<evidence type="ECO:0000313" key="13">
    <source>
        <dbReference type="EMBL" id="AFR69714.1"/>
    </source>
</evidence>
<dbReference type="KEGG" id="bpj:B2904_orf358"/>
<dbReference type="Gene3D" id="3.30.1360.10">
    <property type="entry name" value="RNA polymerase, RBP11-like subunit"/>
    <property type="match status" value="1"/>
</dbReference>
<evidence type="ECO:0000256" key="2">
    <source>
        <dbReference type="ARBA" id="ARBA00012418"/>
    </source>
</evidence>
<dbReference type="Pfam" id="PF03118">
    <property type="entry name" value="RNA_pol_A_CTD"/>
    <property type="match status" value="1"/>
</dbReference>
<dbReference type="FunFam" id="2.170.120.12:FF:000001">
    <property type="entry name" value="DNA-directed RNA polymerase subunit alpha"/>
    <property type="match status" value="1"/>
</dbReference>
<dbReference type="GO" id="GO:0005737">
    <property type="term" value="C:cytoplasm"/>
    <property type="evidence" value="ECO:0007669"/>
    <property type="project" value="UniProtKB-ARBA"/>
</dbReference>
<feature type="region of interest" description="Alpha N-terminal domain (alpha-NTD)" evidence="11">
    <location>
        <begin position="1"/>
        <end position="251"/>
    </location>
</feature>
<comment type="subunit">
    <text evidence="11">Homodimer. The RNAP catalytic core consists of 2 alpha, 1 beta, 1 beta' and 1 omega subunit. When a sigma factor is associated with the core the holoenzyme is formed, which can initiate transcription.</text>
</comment>
<evidence type="ECO:0000256" key="8">
    <source>
        <dbReference type="ARBA" id="ARBA00032524"/>
    </source>
</evidence>
<comment type="catalytic activity">
    <reaction evidence="10 11">
        <text>RNA(n) + a ribonucleoside 5'-triphosphate = RNA(n+1) + diphosphate</text>
        <dbReference type="Rhea" id="RHEA:21248"/>
        <dbReference type="Rhea" id="RHEA-COMP:14527"/>
        <dbReference type="Rhea" id="RHEA-COMP:17342"/>
        <dbReference type="ChEBI" id="CHEBI:33019"/>
        <dbReference type="ChEBI" id="CHEBI:61557"/>
        <dbReference type="ChEBI" id="CHEBI:140395"/>
        <dbReference type="EC" id="2.7.7.6"/>
    </reaction>
</comment>
<dbReference type="InterPro" id="IPR011262">
    <property type="entry name" value="DNA-dir_RNA_pol_insert"/>
</dbReference>
<name>J9UQI5_BRAPL</name>
<evidence type="ECO:0000256" key="1">
    <source>
        <dbReference type="ARBA" id="ARBA00007123"/>
    </source>
</evidence>
<organism evidence="13 14">
    <name type="scientific">Brachyspira pilosicoli B2904</name>
    <dbReference type="NCBI Taxonomy" id="1133568"/>
    <lineage>
        <taxon>Bacteria</taxon>
        <taxon>Pseudomonadati</taxon>
        <taxon>Spirochaetota</taxon>
        <taxon>Spirochaetia</taxon>
        <taxon>Brachyspirales</taxon>
        <taxon>Brachyspiraceae</taxon>
        <taxon>Brachyspira</taxon>
    </lineage>
</organism>
<dbReference type="NCBIfam" id="TIGR02027">
    <property type="entry name" value="rpoA"/>
    <property type="match status" value="1"/>
</dbReference>
<evidence type="ECO:0000256" key="5">
    <source>
        <dbReference type="ARBA" id="ARBA00022679"/>
    </source>
</evidence>
<comment type="similarity">
    <text evidence="1 11">Belongs to the RNA polymerase alpha chain family.</text>
</comment>
<protein>
    <recommendedName>
        <fullName evidence="3 11">DNA-directed RNA polymerase subunit alpha</fullName>
        <shortName evidence="11">RNAP subunit alpha</shortName>
        <ecNumber evidence="2 11">2.7.7.6</ecNumber>
    </recommendedName>
    <alternativeName>
        <fullName evidence="9 11">RNA polymerase subunit alpha</fullName>
    </alternativeName>
    <alternativeName>
        <fullName evidence="8 11">Transcriptase subunit alpha</fullName>
    </alternativeName>
</protein>
<dbReference type="CDD" id="cd06928">
    <property type="entry name" value="RNAP_alpha_NTD"/>
    <property type="match status" value="1"/>
</dbReference>
<accession>J9UQI5</accession>
<dbReference type="GO" id="GO:0006351">
    <property type="term" value="P:DNA-templated transcription"/>
    <property type="evidence" value="ECO:0007669"/>
    <property type="project" value="UniProtKB-UniRule"/>
</dbReference>
<evidence type="ECO:0000256" key="9">
    <source>
        <dbReference type="ARBA" id="ARBA00033070"/>
    </source>
</evidence>
<dbReference type="Pfam" id="PF01193">
    <property type="entry name" value="RNA_pol_L"/>
    <property type="match status" value="1"/>
</dbReference>
<dbReference type="EMBL" id="CP003490">
    <property type="protein sequence ID" value="AFR69714.1"/>
    <property type="molecule type" value="Genomic_DNA"/>
</dbReference>
<dbReference type="PATRIC" id="fig|1133568.3.peg.354"/>
<dbReference type="Gene3D" id="1.10.150.20">
    <property type="entry name" value="5' to 3' exonuclease, C-terminal subdomain"/>
    <property type="match status" value="1"/>
</dbReference>
<evidence type="ECO:0000256" key="3">
    <source>
        <dbReference type="ARBA" id="ARBA00015972"/>
    </source>
</evidence>
<keyword evidence="6 11" id="KW-0548">Nucleotidyltransferase</keyword>
<keyword evidence="5 11" id="KW-0808">Transferase</keyword>
<dbReference type="HOGENOM" id="CLU_053084_0_1_12"/>
<dbReference type="AlphaFoldDB" id="J9UQI5"/>
<dbReference type="SUPFAM" id="SSF55257">
    <property type="entry name" value="RBP11-like subunits of RNA polymerase"/>
    <property type="match status" value="1"/>
</dbReference>
<comment type="function">
    <text evidence="11">DNA-dependent RNA polymerase catalyzes the transcription of DNA into RNA using the four ribonucleoside triphosphates as substrates.</text>
</comment>
<evidence type="ECO:0000313" key="14">
    <source>
        <dbReference type="Proteomes" id="UP000007346"/>
    </source>
</evidence>
<evidence type="ECO:0000256" key="10">
    <source>
        <dbReference type="ARBA" id="ARBA00048552"/>
    </source>
</evidence>
<evidence type="ECO:0000256" key="7">
    <source>
        <dbReference type="ARBA" id="ARBA00023163"/>
    </source>
</evidence>
<reference evidence="13 14" key="1">
    <citation type="journal article" date="2012" name="BMC Genomics">
        <title>Comparative genomics of Brachyspira pilosicoli strains: genome rearrangements, reductions and correlation of genetic compliment with phenotypic diversity.</title>
        <authorList>
            <person name="Mappley L.J."/>
            <person name="Black M.L."/>
            <person name="Abuoun M."/>
            <person name="Darby A.C."/>
            <person name="Woodward M.J."/>
            <person name="Parkhill J."/>
            <person name="Turner A.K."/>
            <person name="Bellgard M.I."/>
            <person name="La T."/>
            <person name="Phillips N.D."/>
            <person name="La Ragione R.M."/>
            <person name="Hampson D.J."/>
        </authorList>
    </citation>
    <scope>NUCLEOTIDE SEQUENCE [LARGE SCALE GENOMIC DNA]</scope>
    <source>
        <strain evidence="13">B2904</strain>
    </source>
</reference>
<dbReference type="InterPro" id="IPR036643">
    <property type="entry name" value="RNApol_insert_sf"/>
</dbReference>
<dbReference type="GO" id="GO:0046983">
    <property type="term" value="F:protein dimerization activity"/>
    <property type="evidence" value="ECO:0007669"/>
    <property type="project" value="InterPro"/>
</dbReference>
<dbReference type="InterPro" id="IPR011260">
    <property type="entry name" value="RNAP_asu_C"/>
</dbReference>
<dbReference type="HAMAP" id="MF_00059">
    <property type="entry name" value="RNApol_bact_RpoA"/>
    <property type="match status" value="1"/>
</dbReference>
<dbReference type="InterPro" id="IPR011773">
    <property type="entry name" value="DNA-dir_RpoA"/>
</dbReference>
<comment type="domain">
    <text evidence="11">The N-terminal domain is essential for RNAP assembly and basal transcription, whereas the C-terminal domain is involved in interaction with transcriptional regulators and with upstream promoter elements.</text>
</comment>
<evidence type="ECO:0000256" key="6">
    <source>
        <dbReference type="ARBA" id="ARBA00022695"/>
    </source>
</evidence>
<keyword evidence="4 11" id="KW-0240">DNA-directed RNA polymerase</keyword>
<dbReference type="SMART" id="SM00662">
    <property type="entry name" value="RPOLD"/>
    <property type="match status" value="1"/>
</dbReference>
<dbReference type="Proteomes" id="UP000007346">
    <property type="component" value="Chromosome"/>
</dbReference>
<dbReference type="NCBIfam" id="NF003519">
    <property type="entry name" value="PRK05182.2-5"/>
    <property type="match status" value="1"/>
</dbReference>
<dbReference type="GO" id="GO:0000428">
    <property type="term" value="C:DNA-directed RNA polymerase complex"/>
    <property type="evidence" value="ECO:0007669"/>
    <property type="project" value="UniProtKB-KW"/>
</dbReference>
<dbReference type="GO" id="GO:0003677">
    <property type="term" value="F:DNA binding"/>
    <property type="evidence" value="ECO:0007669"/>
    <property type="project" value="UniProtKB-UniRule"/>
</dbReference>
<evidence type="ECO:0000256" key="4">
    <source>
        <dbReference type="ARBA" id="ARBA00022478"/>
    </source>
</evidence>
<dbReference type="Gene3D" id="2.170.120.12">
    <property type="entry name" value="DNA-directed RNA polymerase, insert domain"/>
    <property type="match status" value="1"/>
</dbReference>
<feature type="region of interest" description="Alpha C-terminal domain (alpha-CTD)" evidence="11">
    <location>
        <begin position="263"/>
        <end position="332"/>
    </location>
</feature>
<gene>
    <name evidence="11 13" type="primary">rpoA</name>
    <name evidence="13" type="ORF">B2904_orf358</name>
</gene>